<reference evidence="2" key="1">
    <citation type="submission" date="2018-04" db="EMBL/GenBank/DDBJ databases">
        <authorList>
            <person name="Liu S."/>
            <person name="Wang Z."/>
            <person name="Li J."/>
        </authorList>
    </citation>
    <scope>NUCLEOTIDE SEQUENCE [LARGE SCALE GENOMIC DNA]</scope>
    <source>
        <strain evidence="2">2189</strain>
    </source>
</reference>
<name>A0A2U1T513_9CORY</name>
<dbReference type="AlphaFoldDB" id="A0A2U1T513"/>
<comment type="caution">
    <text evidence="1">The sequence shown here is derived from an EMBL/GenBank/DDBJ whole genome shotgun (WGS) entry which is preliminary data.</text>
</comment>
<evidence type="ECO:0000313" key="2">
    <source>
        <dbReference type="Proteomes" id="UP000244989"/>
    </source>
</evidence>
<sequence length="148" mass="16359">MWLWFLLALVVVVALMWAYFTAQRLNRLHIRTDAARWALEAALDRRAGVLAALRPSASEVAAGVEALRLSPRGLGERAAAERRVEEEIALIDDPPAILVDATTRVRLAQRFYNEAVADTRALRLRPVVRACRLAGSAPLPEFFEISGG</sequence>
<dbReference type="OrthoDB" id="3214694at2"/>
<dbReference type="Proteomes" id="UP000244989">
    <property type="component" value="Unassembled WGS sequence"/>
</dbReference>
<protein>
    <recommendedName>
        <fullName evidence="3">NUDIX hydrolase</fullName>
    </recommendedName>
</protein>
<keyword evidence="2" id="KW-1185">Reference proteome</keyword>
<accession>A0A2U1T513</accession>
<gene>
    <name evidence="1" type="ORF">DF222_09660</name>
</gene>
<organism evidence="1 2">
    <name type="scientific">Corynebacterium yudongzhengii</name>
    <dbReference type="NCBI Taxonomy" id="2080740"/>
    <lineage>
        <taxon>Bacteria</taxon>
        <taxon>Bacillati</taxon>
        <taxon>Actinomycetota</taxon>
        <taxon>Actinomycetes</taxon>
        <taxon>Mycobacteriales</taxon>
        <taxon>Corynebacteriaceae</taxon>
        <taxon>Corynebacterium</taxon>
    </lineage>
</organism>
<evidence type="ECO:0008006" key="3">
    <source>
        <dbReference type="Google" id="ProtNLM"/>
    </source>
</evidence>
<dbReference type="KEGG" id="cyz:C3B44_04985"/>
<evidence type="ECO:0000313" key="1">
    <source>
        <dbReference type="EMBL" id="PWC01065.1"/>
    </source>
</evidence>
<proteinExistence type="predicted"/>
<dbReference type="EMBL" id="QEEZ01000020">
    <property type="protein sequence ID" value="PWC01065.1"/>
    <property type="molecule type" value="Genomic_DNA"/>
</dbReference>